<keyword evidence="2" id="KW-1185">Reference proteome</keyword>
<evidence type="ECO:0000313" key="1">
    <source>
        <dbReference type="EMBL" id="MBB5339958.1"/>
    </source>
</evidence>
<reference evidence="1" key="1">
    <citation type="submission" date="2020-08" db="EMBL/GenBank/DDBJ databases">
        <title>Genomic Encyclopedia of Type Strains, Phase IV (KMG-V): Genome sequencing to study the core and pangenomes of soil and plant-associated prokaryotes.</title>
        <authorList>
            <person name="Whitman W."/>
        </authorList>
    </citation>
    <scope>NUCLEOTIDE SEQUENCE</scope>
    <source>
        <strain evidence="1">M8UP15</strain>
    </source>
</reference>
<protein>
    <submittedName>
        <fullName evidence="1">Acetyl esterase/lipase</fullName>
    </submittedName>
</protein>
<evidence type="ECO:0000313" key="2">
    <source>
        <dbReference type="Proteomes" id="UP000569005"/>
    </source>
</evidence>
<gene>
    <name evidence="1" type="ORF">HDF13_002291</name>
</gene>
<proteinExistence type="predicted"/>
<accession>A0ACC5NZG2</accession>
<dbReference type="EMBL" id="JACHEA010000001">
    <property type="protein sequence ID" value="MBB5339958.1"/>
    <property type="molecule type" value="Genomic_DNA"/>
</dbReference>
<sequence length="194" mass="21267">MTNWTLWWLPSLYPDPLLAQVLAASSYPLEIVQLQQWLGQHKDLTDKALVTAVEKEDWDPSVQAMAPLPDAVKQLAENIKWTTDLGNAFLAQQNDVMDAVQRTRMKAKNAGNLKSTEQQKVETKTVETKTVVVIEQAQPQVIYVPTYNPVVGYGPPVYPYPPIVYPPPGAYVAGMAISFGVGMAIGAAWGGGWG</sequence>
<organism evidence="1 2">
    <name type="scientific">Tunturiibacter gelidiferens</name>
    <dbReference type="NCBI Taxonomy" id="3069689"/>
    <lineage>
        <taxon>Bacteria</taxon>
        <taxon>Pseudomonadati</taxon>
        <taxon>Acidobacteriota</taxon>
        <taxon>Terriglobia</taxon>
        <taxon>Terriglobales</taxon>
        <taxon>Acidobacteriaceae</taxon>
        <taxon>Tunturiibacter</taxon>
    </lineage>
</organism>
<comment type="caution">
    <text evidence="1">The sequence shown here is derived from an EMBL/GenBank/DDBJ whole genome shotgun (WGS) entry which is preliminary data.</text>
</comment>
<name>A0ACC5NZG2_9BACT</name>
<dbReference type="Proteomes" id="UP000569005">
    <property type="component" value="Unassembled WGS sequence"/>
</dbReference>